<evidence type="ECO:0000259" key="3">
    <source>
        <dbReference type="Pfam" id="PF12804"/>
    </source>
</evidence>
<dbReference type="InterPro" id="IPR025877">
    <property type="entry name" value="MobA-like_NTP_Trfase"/>
</dbReference>
<dbReference type="CDD" id="cd02523">
    <property type="entry name" value="PC_cytidylyltransferase"/>
    <property type="match status" value="1"/>
</dbReference>
<dbReference type="Pfam" id="PF12804">
    <property type="entry name" value="NTP_transf_3"/>
    <property type="match status" value="1"/>
</dbReference>
<dbReference type="GO" id="GO:0016779">
    <property type="term" value="F:nucleotidyltransferase activity"/>
    <property type="evidence" value="ECO:0007669"/>
    <property type="project" value="UniProtKB-KW"/>
</dbReference>
<evidence type="ECO:0000313" key="4">
    <source>
        <dbReference type="EMBL" id="KGJ53212.1"/>
    </source>
</evidence>
<organism evidence="4 5">
    <name type="scientific">Clostridium innocuum</name>
    <dbReference type="NCBI Taxonomy" id="1522"/>
    <lineage>
        <taxon>Bacteria</taxon>
        <taxon>Bacillati</taxon>
        <taxon>Bacillota</taxon>
        <taxon>Clostridia</taxon>
        <taxon>Eubacteriales</taxon>
        <taxon>Clostridiaceae</taxon>
        <taxon>Clostridium</taxon>
    </lineage>
</organism>
<evidence type="ECO:0000256" key="1">
    <source>
        <dbReference type="ARBA" id="ARBA00022679"/>
    </source>
</evidence>
<sequence length="237" mass="27512">MKAILMAAGMGTRIATKTNEPKCLLDIGNGPLIRHTVELLLNNHMEVCICLGFKGYLIREALRDYPITFYENPFYRVTNSIASLWFSREQLDETQDLLLANADVFWQQDILDLLLADQRGIVLLADSSRRLSGDYFFHCVNGILTDYGKDMPEAERTSEYVGIARIQKQEIACFRKQLELLVQEGDYQLWWENTLYSMIPQKQIPVQDIAGHYWSEIDVLQDYENILDYVHRHPQCL</sequence>
<dbReference type="SUPFAM" id="SSF53448">
    <property type="entry name" value="Nucleotide-diphospho-sugar transferases"/>
    <property type="match status" value="1"/>
</dbReference>
<evidence type="ECO:0000313" key="5">
    <source>
        <dbReference type="Proteomes" id="UP000030008"/>
    </source>
</evidence>
<dbReference type="RefSeq" id="WP_044905412.1">
    <property type="nucleotide sequence ID" value="NZ_JAQCQO010000019.1"/>
</dbReference>
<dbReference type="PANTHER" id="PTHR43584:SF8">
    <property type="entry name" value="N-ACETYLMURAMATE ALPHA-1-PHOSPHATE URIDYLYLTRANSFERASE"/>
    <property type="match status" value="1"/>
</dbReference>
<evidence type="ECO:0000256" key="2">
    <source>
        <dbReference type="ARBA" id="ARBA00022695"/>
    </source>
</evidence>
<feature type="domain" description="MobA-like NTP transferase" evidence="3">
    <location>
        <begin position="3"/>
        <end position="130"/>
    </location>
</feature>
<dbReference type="AlphaFoldDB" id="A0A099I7H4"/>
<keyword evidence="2" id="KW-0548">Nucleotidyltransferase</keyword>
<dbReference type="Proteomes" id="UP000030008">
    <property type="component" value="Unassembled WGS sequence"/>
</dbReference>
<protein>
    <recommendedName>
        <fullName evidence="3">MobA-like NTP transferase domain-containing protein</fullName>
    </recommendedName>
</protein>
<dbReference type="PANTHER" id="PTHR43584">
    <property type="entry name" value="NUCLEOTIDYL TRANSFERASE"/>
    <property type="match status" value="1"/>
</dbReference>
<dbReference type="InterPro" id="IPR050065">
    <property type="entry name" value="GlmU-like"/>
</dbReference>
<dbReference type="EMBL" id="JQIF01000044">
    <property type="protein sequence ID" value="KGJ53212.1"/>
    <property type="molecule type" value="Genomic_DNA"/>
</dbReference>
<dbReference type="InterPro" id="IPR029044">
    <property type="entry name" value="Nucleotide-diphossugar_trans"/>
</dbReference>
<keyword evidence="1" id="KW-0808">Transferase</keyword>
<reference evidence="4 5" key="1">
    <citation type="submission" date="2014-08" db="EMBL/GenBank/DDBJ databases">
        <title>Clostridium innocuum, an unnegligible vancomycin-resistant pathogen causing extra-intestinal infections.</title>
        <authorList>
            <person name="Feng Y."/>
            <person name="Chiu C.-H."/>
        </authorList>
    </citation>
    <scope>NUCLEOTIDE SEQUENCE [LARGE SCALE GENOMIC DNA]</scope>
    <source>
        <strain evidence="4 5">AN88</strain>
    </source>
</reference>
<name>A0A099I7H4_CLOIN</name>
<accession>A0A099I7H4</accession>
<proteinExistence type="predicted"/>
<dbReference type="Gene3D" id="3.90.550.10">
    <property type="entry name" value="Spore Coat Polysaccharide Biosynthesis Protein SpsA, Chain A"/>
    <property type="match status" value="1"/>
</dbReference>
<gene>
    <name evidence="4" type="ORF">CIAN88_10780</name>
</gene>
<comment type="caution">
    <text evidence="4">The sequence shown here is derived from an EMBL/GenBank/DDBJ whole genome shotgun (WGS) entry which is preliminary data.</text>
</comment>